<dbReference type="AlphaFoldDB" id="A0A9K3CUL6"/>
<reference evidence="1" key="1">
    <citation type="submission" date="2016-10" db="EMBL/GenBank/DDBJ databases">
        <authorList>
            <person name="Tanifuji G."/>
            <person name="Kume K."/>
            <person name="Nakayama T."/>
            <person name="Takabayashi S."/>
            <person name="Hashimoto T."/>
        </authorList>
    </citation>
    <scope>NUCLEOTIDE SEQUENCE</scope>
    <source>
        <strain evidence="1">NY0173</strain>
    </source>
</reference>
<evidence type="ECO:0000313" key="1">
    <source>
        <dbReference type="EMBL" id="GIQ83613.1"/>
    </source>
</evidence>
<dbReference type="Proteomes" id="UP000265618">
    <property type="component" value="Unassembled WGS sequence"/>
</dbReference>
<proteinExistence type="predicted"/>
<accession>A0A9K3CUL6</accession>
<dbReference type="EMBL" id="BDIP01001379">
    <property type="protein sequence ID" value="GIQ84284.1"/>
    <property type="molecule type" value="Genomic_DNA"/>
</dbReference>
<reference evidence="1 3" key="2">
    <citation type="journal article" date="2018" name="PLoS ONE">
        <title>The draft genome of Kipferlia bialata reveals reductive genome evolution in fornicate parasites.</title>
        <authorList>
            <person name="Tanifuji G."/>
            <person name="Takabayashi S."/>
            <person name="Kume K."/>
            <person name="Takagi M."/>
            <person name="Nakayama T."/>
            <person name="Kamikawa R."/>
            <person name="Inagaki Y."/>
            <person name="Hashimoto T."/>
        </authorList>
    </citation>
    <scope>NUCLEOTIDE SEQUENCE [LARGE SCALE GENOMIC DNA]</scope>
    <source>
        <strain evidence="1">NY0173</strain>
    </source>
</reference>
<dbReference type="InterPro" id="IPR015915">
    <property type="entry name" value="Kelch-typ_b-propeller"/>
</dbReference>
<sequence>MPPEQNTTCATCHHEALIRAGVYKEEDRLISEISNGSLADLTQEGLQEILVASRASKRSPKWWSLYSLRILYEALRTPTGGETCKYIRFKAVMIDNIAEMAAGMSYLEFSQRVGSLVSGRASVNRVPVGDLPLSLWVTSTGGVRQYASGYELLTAITLETGRSWTDSFASVSCTMREIGVSCYLVFTEGDEYPRVPTRLSLLPRVRCSTICHHSEQQQVPIGRIGLDRQVMPVRVPFIGDMIEGPLSCQFGVNQVVGFTCRGKWVPREARKPSFALGHYHSVGQRTGCRIITHTDQGLKCEEVECPEILTYLYPKGMCVMGGMLYVFGSFPDTTLGDDALNAPLINRLFALHLDTREWMEVEGVDGFPSDPVSIETRRCIDGFVDAEVGVFAGTVEVFSLDGALYVLLHTSLAEGTDTPPLTTLHRYYPEAPEGTPPWTQLMVGHSLRPSCVATHNGSAHVLAEDALSGSGDSSPLHLTFRPTVDTGTTIRLLDETDNGWEGGLAAPESLCDNAFVVDRRLYATTKRGELLAYNATEDRWKEHDEQFHTFCRLCPLGLDTLLEHPEHRHSDHTAVIHLAESVMI</sequence>
<comment type="caution">
    <text evidence="1">The sequence shown here is derived from an EMBL/GenBank/DDBJ whole genome shotgun (WGS) entry which is preliminary data.</text>
</comment>
<protein>
    <submittedName>
        <fullName evidence="1">Uncharacterized protein</fullName>
    </submittedName>
</protein>
<organism evidence="1 3">
    <name type="scientific">Kipferlia bialata</name>
    <dbReference type="NCBI Taxonomy" id="797122"/>
    <lineage>
        <taxon>Eukaryota</taxon>
        <taxon>Metamonada</taxon>
        <taxon>Carpediemonas-like organisms</taxon>
        <taxon>Kipferlia</taxon>
    </lineage>
</organism>
<dbReference type="EMBL" id="BDIP01001113">
    <property type="protein sequence ID" value="GIQ83613.1"/>
    <property type="molecule type" value="Genomic_DNA"/>
</dbReference>
<keyword evidence="3" id="KW-1185">Reference proteome</keyword>
<evidence type="ECO:0000313" key="2">
    <source>
        <dbReference type="EMBL" id="GIQ84284.1"/>
    </source>
</evidence>
<dbReference type="Gene3D" id="2.120.10.80">
    <property type="entry name" value="Kelch-type beta propeller"/>
    <property type="match status" value="1"/>
</dbReference>
<name>A0A9K3CUL6_9EUKA</name>
<gene>
    <name evidence="1" type="ORF">KIPB_004963</name>
    <name evidence="2" type="ORF">KIPB_005745</name>
</gene>
<evidence type="ECO:0000313" key="3">
    <source>
        <dbReference type="Proteomes" id="UP000265618"/>
    </source>
</evidence>